<proteinExistence type="predicted"/>
<dbReference type="EMBL" id="CM001255">
    <property type="protein sequence ID" value="EHH17264.1"/>
    <property type="molecule type" value="Genomic_DNA"/>
</dbReference>
<dbReference type="Proteomes" id="UP000013456">
    <property type="component" value="Chromosome 3"/>
</dbReference>
<gene>
    <name evidence="1" type="ORF">EGK_13618</name>
</gene>
<protein>
    <submittedName>
        <fullName evidence="1">Uncharacterized protein</fullName>
    </submittedName>
</protein>
<name>G7MP19_MACMU</name>
<sequence>IFFFFFETESRSVAQAGVQWRDRGSLQAPPPGFTPFSCLSLPSSWD</sequence>
<organism evidence="1">
    <name type="scientific">Macaca mulatta</name>
    <name type="common">Rhesus macaque</name>
    <dbReference type="NCBI Taxonomy" id="9544"/>
    <lineage>
        <taxon>Eukaryota</taxon>
        <taxon>Metazoa</taxon>
        <taxon>Chordata</taxon>
        <taxon>Craniata</taxon>
        <taxon>Vertebrata</taxon>
        <taxon>Euteleostomi</taxon>
        <taxon>Mammalia</taxon>
        <taxon>Eutheria</taxon>
        <taxon>Euarchontoglires</taxon>
        <taxon>Primates</taxon>
        <taxon>Haplorrhini</taxon>
        <taxon>Catarrhini</taxon>
        <taxon>Cercopithecidae</taxon>
        <taxon>Cercopithecinae</taxon>
        <taxon>Macaca</taxon>
    </lineage>
</organism>
<evidence type="ECO:0000313" key="1">
    <source>
        <dbReference type="EMBL" id="EHH17264.1"/>
    </source>
</evidence>
<feature type="non-terminal residue" evidence="1">
    <location>
        <position position="1"/>
    </location>
</feature>
<dbReference type="AlphaFoldDB" id="G7MP19"/>
<accession>G7MP19</accession>
<feature type="non-terminal residue" evidence="1">
    <location>
        <position position="46"/>
    </location>
</feature>
<reference evidence="1" key="1">
    <citation type="journal article" date="2011" name="Nat. Biotechnol.">
        <title>Genome sequencing and comparison of two nonhuman primate animal models, the cynomolgus and Chinese rhesus macaques.</title>
        <authorList>
            <person name="Yan G."/>
            <person name="Zhang G."/>
            <person name="Fang X."/>
            <person name="Zhang Y."/>
            <person name="Li C."/>
            <person name="Ling F."/>
            <person name="Cooper D.N."/>
            <person name="Li Q."/>
            <person name="Li Y."/>
            <person name="van Gool A.J."/>
            <person name="Du H."/>
            <person name="Chen J."/>
            <person name="Chen R."/>
            <person name="Zhang P."/>
            <person name="Huang Z."/>
            <person name="Thompson J.R."/>
            <person name="Meng Y."/>
            <person name="Bai Y."/>
            <person name="Wang J."/>
            <person name="Zhuo M."/>
            <person name="Wang T."/>
            <person name="Huang Y."/>
            <person name="Wei L."/>
            <person name="Li J."/>
            <person name="Wang Z."/>
            <person name="Hu H."/>
            <person name="Yang P."/>
            <person name="Le L."/>
            <person name="Stenson P.D."/>
            <person name="Li B."/>
            <person name="Liu X."/>
            <person name="Ball E.V."/>
            <person name="An N."/>
            <person name="Huang Q."/>
            <person name="Zhang Y."/>
            <person name="Fan W."/>
            <person name="Zhang X."/>
            <person name="Li Y."/>
            <person name="Wang W."/>
            <person name="Katze M.G."/>
            <person name="Su B."/>
            <person name="Nielsen R."/>
            <person name="Yang H."/>
            <person name="Wang J."/>
            <person name="Wang X."/>
            <person name="Wang J."/>
        </authorList>
    </citation>
    <scope>NUCLEOTIDE SEQUENCE [LARGE SCALE GENOMIC DNA]</scope>
    <source>
        <strain evidence="1">CR-5</strain>
    </source>
</reference>
<dbReference type="PANTHER" id="PTHR46254:SF7">
    <property type="entry name" value="PI4-KINASE N-TERMINAL DOMAIN-CONTAINING PROTEIN"/>
    <property type="match status" value="1"/>
</dbReference>
<dbReference type="PANTHER" id="PTHR46254">
    <property type="entry name" value="PROTEIN GVQW1-RELATED"/>
    <property type="match status" value="1"/>
</dbReference>